<evidence type="ECO:0000256" key="1">
    <source>
        <dbReference type="ARBA" id="ARBA00004123"/>
    </source>
</evidence>
<feature type="region of interest" description="Disordered" evidence="5">
    <location>
        <begin position="3326"/>
        <end position="3352"/>
    </location>
</feature>
<keyword evidence="2" id="KW-0418">Kinase</keyword>
<dbReference type="PROSITE" id="PS51190">
    <property type="entry name" value="FATC"/>
    <property type="match status" value="1"/>
</dbReference>
<dbReference type="InterPro" id="IPR050517">
    <property type="entry name" value="DDR_Repair_Kinase"/>
</dbReference>
<dbReference type="SMART" id="SM01344">
    <property type="entry name" value="NUC194"/>
    <property type="match status" value="1"/>
</dbReference>
<sequence>MAEKVRDRLRELTAYLESEHAVDSVEESVEHLQLAVADAMARSRGLAQQCTILLFQSHEPPSLMEFLDQSGRMSEDLRKREISHARIKVLELLVGFVKTYSQHAAVARTHIVNTMKRCQAIARSDWSNKVRSDALKVVIHVLKYATSHISSADVEPVAYMEKIVYDLKFGKASQTAKGTMLEVVGHLTAVFPDEVKTVALPLIAWIEDQLEKQFAAASPETLLVAGLLIALARLVVFDPSRYKEDATKRQQVYSYLTRILATTVEGQLSRYNVTKASLQFLEEHGQTFIDELGENGYTWFTYMRYCAASESKTIKENALACANNVLAVIGEFLVQTQEESRKKTLNRVLKEILPVLNDKSADTSTMAFALRCLARIAPAIRMYLGEKAFLKVEDRLRKFGENLLVLDDKATAMRWSVFSSYVECVGCFVKQERSTSIDDTNITFLGDLICHLLDAYPRCLWKSKLTIYKSILSILCAVHSSGDVQLLLDRIVHRAFLLSISNVTETEELMVLYHPETGNIETKLLYEYEDLWVALLRGKKHTKYKTKREVTPHTSSDTRSEDWTTITAIRGMLLDSLFKSVQAVVGGLNLAYQYDLQDGAAQGGGYMPNVARDHSIMLNMTEFIERVLPRLSPESLRAWIPILLMLVIEKSDELPLVSGFYRIVRVLTTVSEKTKYFDEMRDTTDGGSDVRVRRKYFIFAKRVIQGIRFYKDELLVASSGIRKVSCGMPVLINRSIRLRDKGGGLLVSGEVSGSLKLLDKFKSFCADVAERRSSLATSLRKRGDSITSKLLKTIQDDSAESSESPTVRIDRQLLSLRLVNELVVCDVVELSKLTPHVDNFVSLATRALGGASVDPNDRILALEAIKAGCFGGWDMTRVFDDRDLRRKLSSIYRDIILLLPHRHIWSRVAKLLITDDITTQRLVGLVELLTEVASLKVHPAGSSEMDNFVEDFLPHLKSMIGKMADEGNDAQRTRLCLESIRQTVDIFKHCSRRMADVLDLGPFPDMRDATITVLKRREISSSAKGDCLSILAGLGTALSAEGIKQIAEVLAAFVVDEFPISSADVHRGTRDYEVFQLLMDKLLLVVEECRSVELLKVLYSSLKEGSKHLFGKTIQSSLGRLATNVTGSSGPRFAHDYMMELLEVLLDPVGDLTVRRMLLENLFVPLAELQKADNLREFYMLEDKTSKVTMISKLATVVSNSSDVASQGAISTAAVAYTLVELLYRLVDPESIRGEINRAFLGHDNGKGRELTMLVCKCASKFITKTHDGLGETTRFSCSQAYNCLLTAVSRTQKQEKFYDQILFQEALWKNIIDGAREISLKAETKAFDRVPLSSFSARTLRNQQEQQTQGGTQSTSSHTGKRNSSTALQFFTASSLSQTTMTSEGIGSLQLDAELVAREAIYQGIDIELDSINDHPCMIPLLRVLLQMKTDFADSWDGKTMPGWMQKIYNVTADSTTEVGVRLFLVKIVLNVPDVFAKYADKWAEKLMEVIIEATMVSSSDKKAEFNYMIRDCCHLLADEWKNVSVGSCSMMASRFVNHLINLSPNEESNFIMRDNIRAVSELIALWKDHVRIDRDEVVKLLFSSEDNNPKREAADRYTALQIVSTMLTAGLVEDILPDFDMSDGKTIEDGVLESLYHKRASIYTVAAEISGLLLKAKTGSKAQAFRDKLAEHITKYYSEEEFGRFLALLRSVSLHEPNVLDSTMLHRLSFVLPKVIAIEAWSQSAVHCLFLALNNEEVVNEIFTHCQQVLGRFVLHRSAVVQLTALQLIERLLDHLDTSVACRFIMREDQGGIDLFGDTVRERDTPVRRIFYDIAKKLYQKNLDEPLKDRLRLALLQGLADPDISIRTEVLTFCNGSELLPGSCRDRVLELYQSMYAPGVEDVWLLYATNTLMGLTRGSGSFDSLLFTNPLSDGEYRDAEIDAAWETKNETMTPLFSVEADKFSFSVATQMGSLTEASIQSQGQQWGSSTQSLDGLFDGGSASSSQLISSSQAFSGSSSSQFAASSQFDGSQPKGKRRRRFVKKQSTVFSSGEARGAKGADKRYFQERYALFKKTEEAILNRQRKARDQQVQMRRKYRVGEYPDIQIKLKDIIDPLMALCEMHDATSAIVMAEVMASVVATKSFDDEGTLRTLGARMESALTTGKSSLVFTSAVHLTYYSCIMRKKSAIQMLSISAKVVGDSSLASGSLHSGELILEEFLTRGVASSADVTAEAWDHLYKILATTQKSNLLTALASKCCVTDDSKLALEARLAGDLPGAIASYRKAESVLTSEWETEPDFAVAQAQFEANRCYWERLQCLETLNNWDKLQKELGSTEDGALWNEEPPYLEQGVKHSLHSTLALIEGPADPEGEDSEMISVLRFFLDDAHKEPKRWDLLQTNFGVELSLSSLVFGDANQARVFVEKLFSSFLARWNGTSRIANLTRLELMQTLSSAVELDDLLSISQKSVVKTESTTAMDSRYISFVEGWSRALPSQGEGSMALWSHFYLVQQVVRSFLLHSGSEDGLISDTVERVFNQEHAQLMLKYAQAAVANDLLAVASKYLKDYRELCNAENLPKVSVLMVDVFVSHVQKLAERQAQKSSSMASHGGLTSDAINTITRYYQTSTKMFDNTDILELMESLPLHDRVTMGSLEAKTFGQAAQFYMTADLDKSMTEEFFTRAIDVFQRSCRSIPGEITMVALSRESEQSFSRCRVTFIEYLIDILFSEKRAEWMTLVEQRTMLESLTENVLSGMVAGDQECSNYLPQLCELIPPFPVIVAKFEKRMLSEVPMWTCLRWTAQLLALVNGPIGKSIVRILEKMATEYPAALFYDFKVTCAGETKTDIRRLTTLLSNPVMEKFVAALRLIHHPELRFKEGLREVSKLLESGKASEAKAKMAHVWQDCFASEHPLLGGQIGHYNRDWAKRAKRDVEKMLGRDGSNVTAKSVNAAREWIMNHFSVMPGKFGITKDMKARIADFADWLDEFDHIKCRLELPGQYTSYWGKPDLSNHTYILSVGAQLGVLVSKQLPKQITFHCSNQKEYTFLVKGGEDLRLDQRIEQLFDVMNQILASHPRCRDRHLNTKTYKVIPMTTEIGMIEWLHNTSTLKGVIEKQLQVDLRCTELLSNKRAKLQLFNTIPAKNYETYLMKQRGGSFAAKVIAPSHKDVVANFEGAQALIPADLLRLQLLGLGSDFEEFVSIRDQFASSLGVFSACSYILGIGDRHLDNFLLDHQTGRVIGIDFGVSFGAGASVLPVPELIPFRFTRQMEAVLQPYDGSNLLIQDMQAVFEALREKKQVIESVMNVFLHEPLLDWQQSTTTHQREIFETNQEVTQEVEDVAMEVEEVVKPSKRQKRSTMTPSTSSSSSEGGQTATTLAWLPDVKVAIARRKLEGFSPRALLKEELAQNPHLGKQLKLFQALVDTANAQASTASSTTSGAMSSLAQAQDLLALASAPDILGRTFQGWMPWL</sequence>
<dbReference type="Pfam" id="PF08163">
    <property type="entry name" value="DNAPKcs_CC3"/>
    <property type="match status" value="1"/>
</dbReference>
<evidence type="ECO:0000259" key="7">
    <source>
        <dbReference type="PROSITE" id="PS51190"/>
    </source>
</evidence>
<dbReference type="Pfam" id="PF20500">
    <property type="entry name" value="DNA-PKcs_N"/>
    <property type="match status" value="1"/>
</dbReference>
<keyword evidence="9" id="KW-1185">Reference proteome</keyword>
<dbReference type="Gene3D" id="3.30.1010.10">
    <property type="entry name" value="Phosphatidylinositol 3-kinase Catalytic Subunit, Chain A, domain 4"/>
    <property type="match status" value="1"/>
</dbReference>
<evidence type="ECO:0000256" key="3">
    <source>
        <dbReference type="ARBA" id="ARBA00022763"/>
    </source>
</evidence>
<comment type="caution">
    <text evidence="8">The sequence shown here is derived from an EMBL/GenBank/DDBJ whole genome shotgun (WGS) entry which is preliminary data.</text>
</comment>
<dbReference type="InterPro" id="IPR037706">
    <property type="entry name" value="DNA-PK_dom"/>
</dbReference>
<dbReference type="GO" id="GO:0000723">
    <property type="term" value="P:telomere maintenance"/>
    <property type="evidence" value="ECO:0007669"/>
    <property type="project" value="TreeGrafter"/>
</dbReference>
<proteinExistence type="predicted"/>
<dbReference type="CDD" id="cd05172">
    <property type="entry name" value="PIKKc_DNA-PK"/>
    <property type="match status" value="1"/>
</dbReference>
<feature type="domain" description="FATC" evidence="7">
    <location>
        <begin position="3417"/>
        <end position="3449"/>
    </location>
</feature>
<dbReference type="GO" id="GO:0005634">
    <property type="term" value="C:nucleus"/>
    <property type="evidence" value="ECO:0007669"/>
    <property type="project" value="UniProtKB-SubCell"/>
</dbReference>
<evidence type="ECO:0000256" key="5">
    <source>
        <dbReference type="SAM" id="MobiDB-lite"/>
    </source>
</evidence>
<reference evidence="8" key="1">
    <citation type="submission" date="2019-03" db="EMBL/GenBank/DDBJ databases">
        <title>Long read genome sequence of the mycoparasitic Pythium oligandrum ATCC 38472 isolated from sugarbeet rhizosphere.</title>
        <authorList>
            <person name="Gaulin E."/>
        </authorList>
    </citation>
    <scope>NUCLEOTIDE SEQUENCE</scope>
    <source>
        <strain evidence="8">ATCC 38472_TT</strain>
    </source>
</reference>
<evidence type="ECO:0000256" key="2">
    <source>
        <dbReference type="ARBA" id="ARBA00022527"/>
    </source>
</evidence>
<feature type="region of interest" description="Disordered" evidence="5">
    <location>
        <begin position="2004"/>
        <end position="2029"/>
    </location>
</feature>
<dbReference type="InterPro" id="IPR016024">
    <property type="entry name" value="ARM-type_fold"/>
</dbReference>
<keyword evidence="2" id="KW-0808">Transferase</keyword>
<evidence type="ECO:0000256" key="4">
    <source>
        <dbReference type="ARBA" id="ARBA00023242"/>
    </source>
</evidence>
<keyword evidence="3" id="KW-0227">DNA damage</keyword>
<feature type="region of interest" description="Disordered" evidence="5">
    <location>
        <begin position="1341"/>
        <end position="1364"/>
    </location>
</feature>
<dbReference type="Pfam" id="PF00454">
    <property type="entry name" value="PI3_PI4_kinase"/>
    <property type="match status" value="1"/>
</dbReference>
<dbReference type="InterPro" id="IPR036940">
    <property type="entry name" value="PI3/4_kinase_cat_sf"/>
</dbReference>
<keyword evidence="4" id="KW-0539">Nucleus</keyword>
<dbReference type="SUPFAM" id="SSF56112">
    <property type="entry name" value="Protein kinase-like (PK-like)"/>
    <property type="match status" value="1"/>
</dbReference>
<dbReference type="InterPro" id="IPR000403">
    <property type="entry name" value="PI3/4_kinase_cat_dom"/>
</dbReference>
<dbReference type="EMBL" id="SPLM01000072">
    <property type="protein sequence ID" value="TMW63293.1"/>
    <property type="molecule type" value="Genomic_DNA"/>
</dbReference>
<dbReference type="OrthoDB" id="381190at2759"/>
<keyword evidence="2" id="KW-0723">Serine/threonine-protein kinase</keyword>
<feature type="compositionally biased region" description="Basic residues" evidence="5">
    <location>
        <begin position="2016"/>
        <end position="2025"/>
    </location>
</feature>
<evidence type="ECO:0000313" key="9">
    <source>
        <dbReference type="Proteomes" id="UP000794436"/>
    </source>
</evidence>
<gene>
    <name evidence="8" type="ORF">Poli38472_002234</name>
</gene>
<dbReference type="SMART" id="SM00146">
    <property type="entry name" value="PI3Kc"/>
    <property type="match status" value="1"/>
</dbReference>
<dbReference type="InterPro" id="IPR003152">
    <property type="entry name" value="FATC_dom"/>
</dbReference>
<feature type="compositionally biased region" description="Low complexity" evidence="5">
    <location>
        <begin position="3336"/>
        <end position="3352"/>
    </location>
</feature>
<dbReference type="Proteomes" id="UP000794436">
    <property type="component" value="Unassembled WGS sequence"/>
</dbReference>
<dbReference type="SMART" id="SM01343">
    <property type="entry name" value="FATC"/>
    <property type="match status" value="1"/>
</dbReference>
<protein>
    <recommendedName>
        <fullName evidence="10">Non-specific serine/threonine protein kinase</fullName>
    </recommendedName>
</protein>
<evidence type="ECO:0008006" key="10">
    <source>
        <dbReference type="Google" id="ProtNLM"/>
    </source>
</evidence>
<feature type="compositionally biased region" description="Low complexity" evidence="5">
    <location>
        <begin position="2004"/>
        <end position="2013"/>
    </location>
</feature>
<evidence type="ECO:0000259" key="6">
    <source>
        <dbReference type="PROSITE" id="PS50290"/>
    </source>
</evidence>
<evidence type="ECO:0000313" key="8">
    <source>
        <dbReference type="EMBL" id="TMW63293.1"/>
    </source>
</evidence>
<accession>A0A8K1CIX1</accession>
<dbReference type="InterPro" id="IPR011009">
    <property type="entry name" value="Kinase-like_dom_sf"/>
</dbReference>
<dbReference type="SUPFAM" id="SSF48371">
    <property type="entry name" value="ARM repeat"/>
    <property type="match status" value="2"/>
</dbReference>
<organism evidence="8 9">
    <name type="scientific">Pythium oligandrum</name>
    <name type="common">Mycoparasitic fungus</name>
    <dbReference type="NCBI Taxonomy" id="41045"/>
    <lineage>
        <taxon>Eukaryota</taxon>
        <taxon>Sar</taxon>
        <taxon>Stramenopiles</taxon>
        <taxon>Oomycota</taxon>
        <taxon>Peronosporomycetes</taxon>
        <taxon>Pythiales</taxon>
        <taxon>Pythiaceae</taxon>
        <taxon>Pythium</taxon>
    </lineage>
</organism>
<feature type="domain" description="PI3K/PI4K catalytic" evidence="6">
    <location>
        <begin position="2998"/>
        <end position="3335"/>
    </location>
</feature>
<dbReference type="Pfam" id="PF19704">
    <property type="entry name" value="DNAPKcs_CC5"/>
    <property type="match status" value="1"/>
</dbReference>
<dbReference type="InterPro" id="IPR045581">
    <property type="entry name" value="DNAPKcs_CC5"/>
</dbReference>
<dbReference type="PROSITE" id="PS50290">
    <property type="entry name" value="PI3_4_KINASE_3"/>
    <property type="match status" value="1"/>
</dbReference>
<name>A0A8K1CIX1_PYTOL</name>
<dbReference type="GO" id="GO:0006303">
    <property type="term" value="P:double-strand break repair via nonhomologous end joining"/>
    <property type="evidence" value="ECO:0007669"/>
    <property type="project" value="InterPro"/>
</dbReference>
<dbReference type="PANTHER" id="PTHR11139">
    <property type="entry name" value="ATAXIA TELANGIECTASIA MUTATED ATM -RELATED"/>
    <property type="match status" value="1"/>
</dbReference>
<dbReference type="PANTHER" id="PTHR11139:SF68">
    <property type="entry name" value="DNA-DEPENDENT PROTEIN KINASE CATALYTIC SUBUNIT"/>
    <property type="match status" value="1"/>
</dbReference>
<dbReference type="InterPro" id="IPR012582">
    <property type="entry name" value="DNAPKcs_CC3"/>
</dbReference>
<feature type="compositionally biased region" description="Low complexity" evidence="5">
    <location>
        <begin position="1344"/>
        <end position="1359"/>
    </location>
</feature>
<comment type="subcellular location">
    <subcellularLocation>
        <location evidence="1">Nucleus</location>
    </subcellularLocation>
</comment>
<dbReference type="GO" id="GO:0004677">
    <property type="term" value="F:DNA-dependent protein kinase activity"/>
    <property type="evidence" value="ECO:0007669"/>
    <property type="project" value="InterPro"/>
</dbReference>
<dbReference type="Gene3D" id="1.10.1070.11">
    <property type="entry name" value="Phosphatidylinositol 3-/4-kinase, catalytic domain"/>
    <property type="match status" value="1"/>
</dbReference>
<dbReference type="InterPro" id="IPR046804">
    <property type="entry name" value="DNA-PKcs_N"/>
</dbReference>